<dbReference type="Gene3D" id="3.30.830.10">
    <property type="entry name" value="Metalloenzyme, LuxS/M16 peptidase-like"/>
    <property type="match status" value="1"/>
</dbReference>
<protein>
    <submittedName>
        <fullName evidence="2">Peptidase M16 domain-containing protein</fullName>
    </submittedName>
</protein>
<sequence length="72" mass="7795">SSFNKTPASLLKKFYDAWYAPNNAILVVAGDVDPQTTLGEIKTLFGAIPRKTLPARPGCAFQPVSAVTLRYP</sequence>
<dbReference type="SUPFAM" id="SSF63411">
    <property type="entry name" value="LuxS/MPP-like metallohydrolase"/>
    <property type="match status" value="1"/>
</dbReference>
<dbReference type="AlphaFoldDB" id="T1B508"/>
<feature type="non-terminal residue" evidence="2">
    <location>
        <position position="1"/>
    </location>
</feature>
<dbReference type="GO" id="GO:0046872">
    <property type="term" value="F:metal ion binding"/>
    <property type="evidence" value="ECO:0007669"/>
    <property type="project" value="InterPro"/>
</dbReference>
<comment type="caution">
    <text evidence="2">The sequence shown here is derived from an EMBL/GenBank/DDBJ whole genome shotgun (WGS) entry which is preliminary data.</text>
</comment>
<feature type="domain" description="Peptidase M16 C-terminal" evidence="1">
    <location>
        <begin position="11"/>
        <end position="65"/>
    </location>
</feature>
<evidence type="ECO:0000259" key="1">
    <source>
        <dbReference type="Pfam" id="PF05193"/>
    </source>
</evidence>
<feature type="non-terminal residue" evidence="2">
    <location>
        <position position="72"/>
    </location>
</feature>
<dbReference type="InterPro" id="IPR011249">
    <property type="entry name" value="Metalloenz_LuxS/M16"/>
</dbReference>
<name>T1B508_9ZZZZ</name>
<dbReference type="Pfam" id="PF05193">
    <property type="entry name" value="Peptidase_M16_C"/>
    <property type="match status" value="1"/>
</dbReference>
<dbReference type="InterPro" id="IPR007863">
    <property type="entry name" value="Peptidase_M16_C"/>
</dbReference>
<dbReference type="EMBL" id="AUZZ01005913">
    <property type="protein sequence ID" value="EQD47919.1"/>
    <property type="molecule type" value="Genomic_DNA"/>
</dbReference>
<reference evidence="2" key="2">
    <citation type="journal article" date="2014" name="ISME J.">
        <title>Microbial stratification in low pH oxic and suboxic macroscopic growths along an acid mine drainage.</title>
        <authorList>
            <person name="Mendez-Garcia C."/>
            <person name="Mesa V."/>
            <person name="Sprenger R.R."/>
            <person name="Richter M."/>
            <person name="Diez M.S."/>
            <person name="Solano J."/>
            <person name="Bargiela R."/>
            <person name="Golyshina O.V."/>
            <person name="Manteca A."/>
            <person name="Ramos J.L."/>
            <person name="Gallego J.R."/>
            <person name="Llorente I."/>
            <person name="Martins Dos Santos V.A."/>
            <person name="Jensen O.N."/>
            <person name="Pelaez A.I."/>
            <person name="Sanchez J."/>
            <person name="Ferrer M."/>
        </authorList>
    </citation>
    <scope>NUCLEOTIDE SEQUENCE</scope>
</reference>
<gene>
    <name evidence="2" type="ORF">B2A_08223</name>
</gene>
<reference evidence="2" key="1">
    <citation type="submission" date="2013-08" db="EMBL/GenBank/DDBJ databases">
        <authorList>
            <person name="Mendez C."/>
            <person name="Richter M."/>
            <person name="Ferrer M."/>
            <person name="Sanchez J."/>
        </authorList>
    </citation>
    <scope>NUCLEOTIDE SEQUENCE</scope>
</reference>
<proteinExistence type="predicted"/>
<evidence type="ECO:0000313" key="2">
    <source>
        <dbReference type="EMBL" id="EQD47919.1"/>
    </source>
</evidence>
<accession>T1B508</accession>
<organism evidence="2">
    <name type="scientific">mine drainage metagenome</name>
    <dbReference type="NCBI Taxonomy" id="410659"/>
    <lineage>
        <taxon>unclassified sequences</taxon>
        <taxon>metagenomes</taxon>
        <taxon>ecological metagenomes</taxon>
    </lineage>
</organism>